<feature type="transmembrane region" description="Helical" evidence="1">
    <location>
        <begin position="38"/>
        <end position="59"/>
    </location>
</feature>
<sequence length="286" mass="32150">MDDLQLSLFLLICLSIISWWIAPRWVSAMGATLSAAYAYWLGYVDGLGLLVLAGIGLMLRGYYTVYKLAGLPKLALGMVLVGATFTVYQHFMPGFYNFMVANQIHLSPTSSPYTAYVNIDKALVGLIFLLYFPAFNRSLKEWLTSARYVPLPLLIVSLLLIGSAYAIKYIQFDPKFPSILWWWIPLNLLFVCVAEEVFFRGFIQREISNALGNYKYGQAWSIGITALICGAAHYRGGISFVFLSGLAAIVYGYVFVKSERLETSILVHFFVNFIHILAFSYPSVSR</sequence>
<feature type="transmembrane region" description="Helical" evidence="1">
    <location>
        <begin position="7"/>
        <end position="26"/>
    </location>
</feature>
<feature type="domain" description="CAAX prenyl protease 2/Lysostaphin resistance protein A-like" evidence="2">
    <location>
        <begin position="179"/>
        <end position="274"/>
    </location>
</feature>
<dbReference type="InterPro" id="IPR003675">
    <property type="entry name" value="Rce1/LyrA-like_dom"/>
</dbReference>
<proteinExistence type="predicted"/>
<name>A0A077B1K1_9PROT</name>
<keyword evidence="4" id="KW-1185">Reference proteome</keyword>
<keyword evidence="1" id="KW-0472">Membrane</keyword>
<feature type="transmembrane region" description="Helical" evidence="1">
    <location>
        <begin position="71"/>
        <end position="91"/>
    </location>
</feature>
<evidence type="ECO:0000313" key="3">
    <source>
        <dbReference type="EMBL" id="AIK96810.1"/>
    </source>
</evidence>
<protein>
    <recommendedName>
        <fullName evidence="2">CAAX prenyl protease 2/Lysostaphin resistance protein A-like domain-containing protein</fullName>
    </recommendedName>
</protein>
<gene>
    <name evidence="3" type="ORF">ID47_08820</name>
</gene>
<accession>A0A077B1K1</accession>
<dbReference type="Proteomes" id="UP000028926">
    <property type="component" value="Chromosome"/>
</dbReference>
<feature type="transmembrane region" description="Helical" evidence="1">
    <location>
        <begin position="265"/>
        <end position="284"/>
    </location>
</feature>
<evidence type="ECO:0000313" key="4">
    <source>
        <dbReference type="Proteomes" id="UP000028926"/>
    </source>
</evidence>
<dbReference type="AlphaFoldDB" id="A0A077B1K1"/>
<dbReference type="STRING" id="91604.ID47_08820"/>
<dbReference type="GO" id="GO:0004175">
    <property type="term" value="F:endopeptidase activity"/>
    <property type="evidence" value="ECO:0007669"/>
    <property type="project" value="UniProtKB-ARBA"/>
</dbReference>
<evidence type="ECO:0000259" key="2">
    <source>
        <dbReference type="Pfam" id="PF02517"/>
    </source>
</evidence>
<feature type="transmembrane region" description="Helical" evidence="1">
    <location>
        <begin position="115"/>
        <end position="136"/>
    </location>
</feature>
<dbReference type="RefSeq" id="WP_038465535.1">
    <property type="nucleotide sequence ID" value="NZ_CP008941.1"/>
</dbReference>
<dbReference type="OrthoDB" id="5322702at2"/>
<keyword evidence="1" id="KW-0812">Transmembrane</keyword>
<keyword evidence="1" id="KW-1133">Transmembrane helix</keyword>
<dbReference type="Pfam" id="PF02517">
    <property type="entry name" value="Rce1-like"/>
    <property type="match status" value="1"/>
</dbReference>
<dbReference type="eggNOG" id="COG1266">
    <property type="taxonomic scope" value="Bacteria"/>
</dbReference>
<dbReference type="HOGENOM" id="CLU_055401_0_0_5"/>
<reference evidence="3 4" key="1">
    <citation type="submission" date="2014-07" db="EMBL/GenBank/DDBJ databases">
        <title>Comparative genomic insights into amoeba endosymbionts belonging to the families of Holosporaceae and Candidatus Midichloriaceae within Rickettsiales.</title>
        <authorList>
            <person name="Wang Z."/>
            <person name="Wu M."/>
        </authorList>
    </citation>
    <scope>NUCLEOTIDE SEQUENCE [LARGE SCALE GENOMIC DNA]</scope>
    <source>
        <strain evidence="3">PRA3</strain>
    </source>
</reference>
<dbReference type="KEGG" id="paca:ID47_08820"/>
<feature type="transmembrane region" description="Helical" evidence="1">
    <location>
        <begin position="148"/>
        <end position="167"/>
    </location>
</feature>
<feature type="transmembrane region" description="Helical" evidence="1">
    <location>
        <begin position="179"/>
        <end position="202"/>
    </location>
</feature>
<organism evidence="3 4">
    <name type="scientific">Candidatus Odyssella acanthamoebae</name>
    <dbReference type="NCBI Taxonomy" id="91604"/>
    <lineage>
        <taxon>Bacteria</taxon>
        <taxon>Pseudomonadati</taxon>
        <taxon>Pseudomonadota</taxon>
        <taxon>Alphaproteobacteria</taxon>
        <taxon>Holosporales</taxon>
        <taxon>Candidatus Paracaedibacteraceae</taxon>
        <taxon>Candidatus Odyssella</taxon>
    </lineage>
</organism>
<dbReference type="GO" id="GO:0080120">
    <property type="term" value="P:CAAX-box protein maturation"/>
    <property type="evidence" value="ECO:0007669"/>
    <property type="project" value="UniProtKB-ARBA"/>
</dbReference>
<dbReference type="EMBL" id="CP008941">
    <property type="protein sequence ID" value="AIK96810.1"/>
    <property type="molecule type" value="Genomic_DNA"/>
</dbReference>
<feature type="transmembrane region" description="Helical" evidence="1">
    <location>
        <begin position="240"/>
        <end position="256"/>
    </location>
</feature>
<evidence type="ECO:0000256" key="1">
    <source>
        <dbReference type="SAM" id="Phobius"/>
    </source>
</evidence>